<organism evidence="1 2">
    <name type="scientific">Rubrivivax albus</name>
    <dbReference type="NCBI Taxonomy" id="2499835"/>
    <lineage>
        <taxon>Bacteria</taxon>
        <taxon>Pseudomonadati</taxon>
        <taxon>Pseudomonadota</taxon>
        <taxon>Betaproteobacteria</taxon>
        <taxon>Burkholderiales</taxon>
        <taxon>Sphaerotilaceae</taxon>
        <taxon>Rubrivivax</taxon>
    </lineage>
</organism>
<gene>
    <name evidence="1" type="ORF">ENE75_22440</name>
</gene>
<dbReference type="GO" id="GO:0008233">
    <property type="term" value="F:peptidase activity"/>
    <property type="evidence" value="ECO:0007669"/>
    <property type="project" value="UniProtKB-KW"/>
</dbReference>
<proteinExistence type="predicted"/>
<keyword evidence="1" id="KW-0645">Protease</keyword>
<dbReference type="InterPro" id="IPR009003">
    <property type="entry name" value="Peptidase_S1_PA"/>
</dbReference>
<dbReference type="RefSeq" id="WP_128200895.1">
    <property type="nucleotide sequence ID" value="NZ_SACT01000010.1"/>
</dbReference>
<protein>
    <submittedName>
        <fullName evidence="1">Serine protease</fullName>
    </submittedName>
</protein>
<dbReference type="Gene3D" id="2.40.10.120">
    <property type="match status" value="1"/>
</dbReference>
<dbReference type="SUPFAM" id="SSF50494">
    <property type="entry name" value="Trypsin-like serine proteases"/>
    <property type="match status" value="1"/>
</dbReference>
<sequence>MTELPVDALLLTATRIATFQGDRPLTNASGFFFERDDALFLVTSRHVFLDADNEHHPDRIEIEVHSRRDDLARVEATSLLLYENGKSAWRSAEDAGGEIDVAMLAIDRSRLPAGHLLRAFRPADLQRPDAPLRIGHPLLIVGFPLGFQDTLHRLPVVRQAIVASAFGLRFQGQGHFLTDGRTHRGISGAAVVAHAPERAGDLPWRLAGVHSARLDLSTRDKVEDESLGLNLAWYADVLMTLSEAPAMPERPVTGTDDST</sequence>
<name>A0A437JNL6_9BURK</name>
<keyword evidence="1" id="KW-0378">Hydrolase</keyword>
<accession>A0A437JNL6</accession>
<dbReference type="EMBL" id="SACT01000010">
    <property type="protein sequence ID" value="RVT48452.1"/>
    <property type="molecule type" value="Genomic_DNA"/>
</dbReference>
<evidence type="ECO:0000313" key="1">
    <source>
        <dbReference type="EMBL" id="RVT48452.1"/>
    </source>
</evidence>
<dbReference type="OrthoDB" id="7191282at2"/>
<dbReference type="AlphaFoldDB" id="A0A437JNL6"/>
<dbReference type="GO" id="GO:0006508">
    <property type="term" value="P:proteolysis"/>
    <property type="evidence" value="ECO:0007669"/>
    <property type="project" value="UniProtKB-KW"/>
</dbReference>
<dbReference type="Proteomes" id="UP000288178">
    <property type="component" value="Unassembled WGS sequence"/>
</dbReference>
<dbReference type="Pfam" id="PF13365">
    <property type="entry name" value="Trypsin_2"/>
    <property type="match status" value="1"/>
</dbReference>
<evidence type="ECO:0000313" key="2">
    <source>
        <dbReference type="Proteomes" id="UP000288178"/>
    </source>
</evidence>
<keyword evidence="2" id="KW-1185">Reference proteome</keyword>
<comment type="caution">
    <text evidence="1">The sequence shown here is derived from an EMBL/GenBank/DDBJ whole genome shotgun (WGS) entry which is preliminary data.</text>
</comment>
<reference evidence="1 2" key="1">
    <citation type="submission" date="2019-01" db="EMBL/GenBank/DDBJ databases">
        <authorList>
            <person name="Chen W.-M."/>
        </authorList>
    </citation>
    <scope>NUCLEOTIDE SEQUENCE [LARGE SCALE GENOMIC DNA]</scope>
    <source>
        <strain evidence="1 2">ICH-3</strain>
    </source>
</reference>